<name>A0A7S0CB68_9STRA</name>
<evidence type="ECO:0000313" key="4">
    <source>
        <dbReference type="EMBL" id="CAD8418053.1"/>
    </source>
</evidence>
<dbReference type="InterPro" id="IPR002073">
    <property type="entry name" value="PDEase_catalytic_dom"/>
</dbReference>
<dbReference type="InterPro" id="IPR029787">
    <property type="entry name" value="Nucleotide_cyclase"/>
</dbReference>
<dbReference type="InterPro" id="IPR001054">
    <property type="entry name" value="A/G_cyclase"/>
</dbReference>
<dbReference type="Pfam" id="PF00211">
    <property type="entry name" value="Guanylate_cyc"/>
    <property type="match status" value="1"/>
</dbReference>
<dbReference type="GO" id="GO:0046872">
    <property type="term" value="F:metal ion binding"/>
    <property type="evidence" value="ECO:0007669"/>
    <property type="project" value="UniProtKB-KW"/>
</dbReference>
<evidence type="ECO:0000256" key="1">
    <source>
        <dbReference type="ARBA" id="ARBA00022723"/>
    </source>
</evidence>
<evidence type="ECO:0000259" key="3">
    <source>
        <dbReference type="PROSITE" id="PS51845"/>
    </source>
</evidence>
<dbReference type="PROSITE" id="PS51845">
    <property type="entry name" value="PDEASE_I_2"/>
    <property type="match status" value="1"/>
</dbReference>
<evidence type="ECO:0000256" key="2">
    <source>
        <dbReference type="ARBA" id="ARBA00022801"/>
    </source>
</evidence>
<protein>
    <recommendedName>
        <fullName evidence="3">PDEase domain-containing protein</fullName>
    </recommendedName>
</protein>
<dbReference type="Gene3D" id="3.30.70.1230">
    <property type="entry name" value="Nucleotide cyclase"/>
    <property type="match status" value="1"/>
</dbReference>
<dbReference type="GO" id="GO:0009190">
    <property type="term" value="P:cyclic nucleotide biosynthetic process"/>
    <property type="evidence" value="ECO:0007669"/>
    <property type="project" value="InterPro"/>
</dbReference>
<reference evidence="4" key="1">
    <citation type="submission" date="2021-01" db="EMBL/GenBank/DDBJ databases">
        <authorList>
            <person name="Corre E."/>
            <person name="Pelletier E."/>
            <person name="Niang G."/>
            <person name="Scheremetjew M."/>
            <person name="Finn R."/>
            <person name="Kale V."/>
            <person name="Holt S."/>
            <person name="Cochrane G."/>
            <person name="Meng A."/>
            <person name="Brown T."/>
            <person name="Cohen L."/>
        </authorList>
    </citation>
    <scope>NUCLEOTIDE SEQUENCE</scope>
    <source>
        <strain evidence="4">CCAP1064/1</strain>
    </source>
</reference>
<dbReference type="InterPro" id="IPR003607">
    <property type="entry name" value="HD/PDEase_dom"/>
</dbReference>
<accession>A0A7S0CB68</accession>
<dbReference type="SUPFAM" id="SSF109604">
    <property type="entry name" value="HD-domain/PDEase-like"/>
    <property type="match status" value="1"/>
</dbReference>
<dbReference type="AlphaFoldDB" id="A0A7S0CB68"/>
<dbReference type="GO" id="GO:0004114">
    <property type="term" value="F:3',5'-cyclic-nucleotide phosphodiesterase activity"/>
    <property type="evidence" value="ECO:0007669"/>
    <property type="project" value="InterPro"/>
</dbReference>
<dbReference type="InterPro" id="IPR036971">
    <property type="entry name" value="PDEase_catalytic_dom_sf"/>
</dbReference>
<dbReference type="Pfam" id="PF00233">
    <property type="entry name" value="PDEase_I"/>
    <property type="match status" value="1"/>
</dbReference>
<gene>
    <name evidence="4" type="ORF">PINE0816_LOCUS14188</name>
</gene>
<dbReference type="PANTHER" id="PTHR11347">
    <property type="entry name" value="CYCLIC NUCLEOTIDE PHOSPHODIESTERASE"/>
    <property type="match status" value="1"/>
</dbReference>
<feature type="domain" description="PDEase" evidence="3">
    <location>
        <begin position="96"/>
        <end position="482"/>
    </location>
</feature>
<dbReference type="GO" id="GO:0035556">
    <property type="term" value="P:intracellular signal transduction"/>
    <property type="evidence" value="ECO:0007669"/>
    <property type="project" value="InterPro"/>
</dbReference>
<dbReference type="SUPFAM" id="SSF55073">
    <property type="entry name" value="Nucleotide cyclase"/>
    <property type="match status" value="1"/>
</dbReference>
<dbReference type="Gene3D" id="1.10.1300.10">
    <property type="entry name" value="3'5'-cyclic nucleotide phosphodiesterase, catalytic domain"/>
    <property type="match status" value="1"/>
</dbReference>
<keyword evidence="1" id="KW-0479">Metal-binding</keyword>
<dbReference type="SMART" id="SM00471">
    <property type="entry name" value="HDc"/>
    <property type="match status" value="1"/>
</dbReference>
<keyword evidence="2" id="KW-0378">Hydrolase</keyword>
<organism evidence="4">
    <name type="scientific">Proboscia inermis</name>
    <dbReference type="NCBI Taxonomy" id="420281"/>
    <lineage>
        <taxon>Eukaryota</taxon>
        <taxon>Sar</taxon>
        <taxon>Stramenopiles</taxon>
        <taxon>Ochrophyta</taxon>
        <taxon>Bacillariophyta</taxon>
        <taxon>Coscinodiscophyceae</taxon>
        <taxon>Rhizosoleniophycidae</taxon>
        <taxon>Rhizosoleniales</taxon>
        <taxon>Rhizosoleniaceae</taxon>
        <taxon>Proboscia</taxon>
    </lineage>
</organism>
<sequence>MESLGENGRIQVSQATADLLDFAGKGHWVTPRDHPVQVKGKGLIQTFWVEPKAAANCHYRHPKRDSNGNSASSSTTIEMPLSRTTNITSTNVKSDRRIDWNTDVFARIIRQIIARRNKSCSSHNSLLLEKDSQRHCRESLLFSEKETVLDEVKDIIDFRGYQKLYQRAHEDPDSIVVDVVVLQQLRALVTNIKESYHDNPFHNFEHACHVVMSTIKLFSHCSPSSSLSEDVDQTHGIFRDPLTQFACVFAALIHDVDHPGVPNARLLEEKAEIAVKYKGKSIAEQNSVDVAWAMFMDEKFIELRKTLCSDGSELKRLRQLVVNSVIATDIMDADLKEWRNARWVRAFQERTKNKNENIQDITNRKATIVIEHIIQASDVAHTMQHWHIYRKWNERLFMEMYDAYRQGRSDKDPFETWYNGELGFFDFYIIPLAKKLKECCVFGNEYLEYAQKNREEWEARGNEIMSELSEKVRRGRRTIKSW</sequence>
<dbReference type="EMBL" id="HBEL01030432">
    <property type="protein sequence ID" value="CAD8418053.1"/>
    <property type="molecule type" value="Transcribed_RNA"/>
</dbReference>
<proteinExistence type="predicted"/>